<dbReference type="Proteomes" id="UP000183832">
    <property type="component" value="Unassembled WGS sequence"/>
</dbReference>
<protein>
    <submittedName>
        <fullName evidence="2">CLUMA_CG018680, isoform A</fullName>
    </submittedName>
</protein>
<evidence type="ECO:0000256" key="1">
    <source>
        <dbReference type="SAM" id="SignalP"/>
    </source>
</evidence>
<sequence length="109" mass="12273">MSLSTVTITLILVKLNAASFVLPEGQRCDTFCISNSTFNPSEITGVYYLIHILPRDFLEKTSCNSLTIQPPQGNRQDYVFSDTINGARRHIPGYFVSRGSQVDIYHSER</sequence>
<organism evidence="2 3">
    <name type="scientific">Clunio marinus</name>
    <dbReference type="NCBI Taxonomy" id="568069"/>
    <lineage>
        <taxon>Eukaryota</taxon>
        <taxon>Metazoa</taxon>
        <taxon>Ecdysozoa</taxon>
        <taxon>Arthropoda</taxon>
        <taxon>Hexapoda</taxon>
        <taxon>Insecta</taxon>
        <taxon>Pterygota</taxon>
        <taxon>Neoptera</taxon>
        <taxon>Endopterygota</taxon>
        <taxon>Diptera</taxon>
        <taxon>Nematocera</taxon>
        <taxon>Chironomoidea</taxon>
        <taxon>Chironomidae</taxon>
        <taxon>Clunio</taxon>
    </lineage>
</organism>
<keyword evidence="3" id="KW-1185">Reference proteome</keyword>
<evidence type="ECO:0000313" key="2">
    <source>
        <dbReference type="EMBL" id="CRL05644.1"/>
    </source>
</evidence>
<proteinExistence type="predicted"/>
<gene>
    <name evidence="2" type="ORF">CLUMA_CG018680</name>
</gene>
<dbReference type="AlphaFoldDB" id="A0A1J1J1L1"/>
<reference evidence="2 3" key="1">
    <citation type="submission" date="2015-04" db="EMBL/GenBank/DDBJ databases">
        <authorList>
            <person name="Syromyatnikov M.Y."/>
            <person name="Popov V.N."/>
        </authorList>
    </citation>
    <scope>NUCLEOTIDE SEQUENCE [LARGE SCALE GENOMIC DNA]</scope>
</reference>
<evidence type="ECO:0000313" key="3">
    <source>
        <dbReference type="Proteomes" id="UP000183832"/>
    </source>
</evidence>
<dbReference type="EMBL" id="CVRI01000065">
    <property type="protein sequence ID" value="CRL05644.1"/>
    <property type="molecule type" value="Genomic_DNA"/>
</dbReference>
<name>A0A1J1J1L1_9DIPT</name>
<feature type="signal peptide" evidence="1">
    <location>
        <begin position="1"/>
        <end position="18"/>
    </location>
</feature>
<feature type="chain" id="PRO_5012520604" evidence="1">
    <location>
        <begin position="19"/>
        <end position="109"/>
    </location>
</feature>
<keyword evidence="1" id="KW-0732">Signal</keyword>
<accession>A0A1J1J1L1</accession>